<evidence type="ECO:0000313" key="5">
    <source>
        <dbReference type="EMBL" id="MDQ7251013.1"/>
    </source>
</evidence>
<name>A0ABU0YTH0_9PROT</name>
<protein>
    <submittedName>
        <fullName evidence="5">Calcium-binding protein</fullName>
    </submittedName>
</protein>
<feature type="compositionally biased region" description="Basic and acidic residues" evidence="3">
    <location>
        <begin position="1"/>
        <end position="15"/>
    </location>
</feature>
<sequence length="4765" mass="486433">MHGFDDKPDKRRDPSRPTPGKPIILDLDGTNGVEITQLSQSNQFYETAGDGYQHRTAWAGAGDAVLGVDADGDGKIDQQNEIVFTEWDPTATDDLQALRNVFDTNKNGWLDNGEDANKNGKLDAGEDLNGNGALDTVGDARYGDFKLLITKADGTVETVSLASLVNAIKLAPDAASYELPDGSSIDGQTVFNKNDGTTGTAAAVTLVNEAQGGAKDADQSSVVTDGLGTIITNLMLDAAGKVASKTTTWTSTDGKTRDITFDTNGDGITDRKQHDVTVAGTSPVATIRTITNKNAADVLLDQTVITTYNDGKAVYDRDMSGGGWYTQREERSADGLTITISDLNPDGTAKGSTTTTFTSDHQTRTVGIDIDGDTLALADNITEYKITAGTGGSRIETWTETNRNTSLKSKTIRETDSQGFVKQLKTDADGDLTFETVVDSAAVVTKDGSGAVTQSVVTQDTHNANATLRSSVRTTLSGDGLHVKTETDADGAGGYELTRTDDTVLNAIETGARLQTLLTKDAGGNLLASTEIWKAADGRRRTVETDLNGDGHNEVEETITIDGVGKTTDTVRNLDSAGNLLSRTVTISSDDGLETTVQTDQAGTGSGFDHSTTSKTTILGSGASEILEVSYDSLGHEITSQKTEISADGLSITLSQNLDNDVAYDRVTKDVTTLDNLATGAATYLTRIVEVKSDGGQLLSSTTTETSKDRRHVKVSADSNGDGAIDAVSTSDLASNGERTSVTTAKTESGAKTSETTTKTSANGLVVTTEENLDGDLDIDRKTVDETKIGIDGHKVQTVTVTNQDASTRAQTITDVSDDGLTTIVQADVDGDTDFDQTSTSVTKLLAAGETQTKVTITNQNGGKRSESVSTTSDDGLKVTTTQDFNGDEVIDATTDDITTVNADGSRTRVVTRTDLHGVLDQVSTTTQFDSRFQDIVRQGTGAVPYYETEKHSVEADGDIVSDLKRYDSAHPGSEAYLLNETKTTTTGNGLKTTAATDIDGNGSFDFSATQQTILEADGGTTVIKSREIASGTLIDKTSVTTSGNGLVTVTRTDSDGLSGDDMTRTDTKVLNANGSETLTSVIVAKDGTELLRQTTTTDADKNHVAATTFIGGRKAQVEDVVVNADGRTVDTTQSYNFLGVKIGTKISGATANGLQKTLEYKDADDKTVDLQTLTTVLNADGSTTDTVVETNGAGIVLVNSSRTVSDDGLKIDADMSVYASVGARLKTSDVTTLNADGSKLRATTGTKADGTLLYSGQQTISDDGLVTTTKLSLDNDANYEVVATSTTATDGAKTAEKTFKGKTGALLRTERQITSADGRDTSILIDRDGDGDIDWAEVQIQNQDGSTTSRVKGNAAFGAPAFSTVTTVKTNAAGGTTTTITDWDSADVIDSITTVVESANKLSTTTTFDTDGDGIVDLTDLTGTSKVEIRDDGTVATRDSVRYANGLLARTTVTEQSSDGRTVNQYIDNDGNGIYEQVITQVTESDGSGSTTSIKNNNNTGRFDSASISTHSANGFVLESKNLAAEAKFKDVTTTFAGSNGSYQWVRNVAGAPIATVTHLIDANGIDTWSWNISDTTAWNKTVSTPYLTASGQITIDVETRDRYIEAANALYKTALDREMGGDEMGMLAQYIVNGQLDRTAIANSIISGGEFLSLHNGSVSWTQNVNFAYLNVFGRLPTAAETASYSSLSSANAIVAIAELGRTSGQSIRSDNRDGIAFGTVSYADATAAVSVNLADQGTYYNIKNVIGSAFADTFYSDAKINGTFIGGKGADVFYGYGTSDTASYQGSDKAVTINLATAYQTAVGGVGDEQNDWFSGVENVTGTDFDDKLTGSTADNVLEGGKGVDTIDGAAGNDTASYAGATKGVTVFLNDDAVNGATQAISGTDADGDVLKNIENLTGSSWNDTLTGNGSANVLNGGLGDDLLQGFGGADKFQGGLGFDTVSYKDSAFGVTADMSRFGLSGLNKTGGVGQFGDAAGDTYEGIENLTGSAFNDVLVGTLENNILDGGAKDLTKPGDDTLIGGAGNDVYMFGAGAGRDEIIDNNRGTFDTSYKDVKRTLSSSYSYSSGHWVAKTHQDVWVTDPYTIAVSMQVDDYDIVLTEKAHGDAGQDTLKLRGNLTIADLAFELRGNDLYVGIKTTSPGVTNASEMKDVVRLVNWTDTADQVEVIQFANGQSVNIADFVTNPGPVQYAGIAGGAGNDTLIGAATAVAEKLIGGVGNDTLSGGAGNDRIEGGAGNDTYMFTRGDGWDSMRDEDLQTVTEIVDSYSYDPNYYYNSYNYTYALPSGGTGSGTANVKFTDTGPRLTTATHTVENNAGKDTIAFGTGITLDDLAMRLQGNDLVIALRNNALPDTDFWALKDQMRVENWVSLNDRIETLAFADGTKLDIGQALSLTSGNKEDDILEGTTGIDVISGDGGNDIITGGEGNDNLSGNTGNDFLSGGEGDDSLNGYAGNDTMTGGVGNDTMSGGDGNDTYYVNDIGDTVVEVANSPYTPPAGFTVMGTAELDGDGQTDVLLWNQTANTAQLQTIKSGVGQTPIALPTWSGWAVAGLADLDGDGDKDVLYTAPGQQYAVYLNGTTQASQAYLSGKAADPIGSITDPDGGTDTVIASIDYTLGTYVENLTLTGTGNLNGTGNTLANVIRGNDGNNAIDGGAGNDILIGGKGDDTYVVDSATDVITEAAGEGTDTVVAKISGLTAMANVEVLRLDDAAGAGAMANANAVGSVLVANTLGSKLTGGGGFDTLISGAGKDTLDGGAGAWDVASYANATGAITVTLDTTLGGANSGEAVGDTYANIEGLGGSAFNDTLYGFKAATALLDGGAGADKLYGGSANDVYRVDNLGDQITDLGGTADMVQSYISYSLTTLGGGFIENLMLLGSDDLNATGDAGTNTITGNGGSNTIDGGNDILGDTLIGGDGNDTYLMRSANEIVTETSTGGTNDTIEIRFAGTAYTVATNIETAKIASGIAAGTITGGATAVILIGNELANTLVGGSANDTLIGGAGADNLNGGSGTVDIAAYDTASAGLTINAANTALSSGDAQGDVYTGIEWVRGSAFNDTITASSTVTTIDGGVGADTLIGTAGNDTFVVDNVGDTISDSAGGAADRVFSYIDWTLQSGIENLWLIGGDLKGTGNAAANQITGTDGNNTLDGGVDAANDTLIGGKGNDNYILRSSGDVVTEAAGEGADTVTVTFSGWTNIANIESVKVDDSLAGATVTAYNYAPSTLIASKLGSTLIGASWDDTLIGGIGNDILQGGGYNDTITGDAGNDVIAGGQGADIMDGGDGIDTLDYSADYYGVTVNLKAGTASGTAADGDKFKNFENLTGTVYDDTLTGDDGDNILDGVGGNDTLIGGKGHDTLKGGSGSNTYVIDDADDTIVELGGGGTDTVKTSLASYELRANIENLTFTGNSDAFGKGNDLANTIYGNEGNNTLDGGDGAGTSFATTNDAIYGGKGNDIYVVRNSGDYIYEAANEGTDTEVFTYSGGTVAANIEFGKLDDSAGANATITASGYSIGIYANSLGSNLVGGAGSEMLFSGAGADTFTGNGGSDVANYATAATAVKATLGGIAGGVQAGEAVGDTYNTMEGLAGSNFDDELWGLGSAASYLIGGKGNDTLHGGTGNDRYDIDSAGDVITDLGGTDVIETWNSLSLAGYAMIENLTANGAAGLTLTGNTLANVITGNAGNDTLDGGVDAAVDTLLGGLGNDTYLIRTLNDVVTEAASSGTDTAIVYASGYKVDSNVEIAKIADGLANMTLWANAAGGTLIGNDTDYNNFFAGAGVDIIDGKGGADYVDYSSSTAAVAINLATGMASGGYAAGDKLISIEHLLGTAYADTLTGDSGANTLYGYSGNDILDGGTGNDIMIGNAGDDTYYVDNVNDIVTEAVGEGTADTVRSTLAAYTLTANVENLTLIGANNGSATGNGLTNTITGDATDNTLDGGLDSVADTLAGGAGNDTYYVRSALDAISEAASAGNDTMIAMVSGITGAANIEYLKLDDAAGAGATITAGANTIKTYANSLGSKLVGSAGSEVLLSGTGADTFTGNGGTDVVSYDTASAAVKATLGGITGGSQAGQATGDIYNTVEGLEGSAFDDELWGLGSAASYLIGGRGNDKLYGGTANDRFDVDSLGDVITDLGGTDLVEASISYSLAGLAGIENLTLNGYGNINGTGSSIVNVIIGNTGDNSLDGGGADGVVDSLTGGDGNDTYVLWNIDTVTETSTGGTNDTVEIRFAGTTYTATNYIETVKIAAGVAAGTIAAASTGSTVYGNELNNSINGNISNDVLIGGAGADALNGGSGQNFASYETAGKQAGGGYDGVIASFANTSLNTGDALGDTYLNLQGLKGSAYNDKLYGFAASSSILDGGQGDDLLTGGTAADTYYIDSLGDTVVEAGAGGVDAVFASASGYTLSANVENLTLIAGALVGTGNDLANSINGTTSNNTLDGGVEGVAANDTLVGKAGDDTYILRNAGDVVTELGGEGNDTVEVRFAGSAYTVANYVETVKIAAGVSAGTITANGQGMTMIGNELANTLVGGALNDIFDGGAGADSFTGNGGSDTVTYANATDYVIADMTKIAGSYGDALNDTFNTVENLVGSAFNDTLTGDAGSNALYGSSGDDNLDGGAGNDVLVGGAGNDLLTGSAGSDIYQIGRGEGYDTIGNAHSDTLADTLQFGASIDESQLWFKRNGNDLEISVIGTADGAKISNWYAGAQNQLAIIKDASGHTLIAANVEALVAAMAAFSVPPVGQTTLDAGQAQVLQPVIAASWS</sequence>
<dbReference type="InterPro" id="IPR001343">
    <property type="entry name" value="Hemolysn_Ca-bd"/>
</dbReference>
<dbReference type="RefSeq" id="WP_379960961.1">
    <property type="nucleotide sequence ID" value="NZ_JAUYVI010000009.1"/>
</dbReference>
<dbReference type="Gene3D" id="2.150.10.10">
    <property type="entry name" value="Serralysin-like metalloprotease, C-terminal"/>
    <property type="match status" value="16"/>
</dbReference>
<dbReference type="PROSITE" id="PS00330">
    <property type="entry name" value="HEMOLYSIN_CALCIUM"/>
    <property type="match status" value="2"/>
</dbReference>
<feature type="region of interest" description="Disordered" evidence="3">
    <location>
        <begin position="716"/>
        <end position="759"/>
    </location>
</feature>
<dbReference type="InterPro" id="IPR013517">
    <property type="entry name" value="FG-GAP"/>
</dbReference>
<feature type="compositionally biased region" description="Polar residues" evidence="3">
    <location>
        <begin position="728"/>
        <end position="745"/>
    </location>
</feature>
<dbReference type="Pfam" id="PF13517">
    <property type="entry name" value="FG-GAP_3"/>
    <property type="match status" value="1"/>
</dbReference>
<reference evidence="6" key="1">
    <citation type="submission" date="2023-08" db="EMBL/GenBank/DDBJ databases">
        <title>Rhodospirillaceae gen. nov., a novel taxon isolated from the Yangtze River Yuezi River estuary sludge.</title>
        <authorList>
            <person name="Ruan L."/>
        </authorList>
    </citation>
    <scope>NUCLEOTIDE SEQUENCE [LARGE SCALE GENOMIC DNA]</scope>
    <source>
        <strain evidence="6">R-7</strain>
    </source>
</reference>
<dbReference type="PRINTS" id="PR00313">
    <property type="entry name" value="CABNDNGRPT"/>
</dbReference>
<dbReference type="SUPFAM" id="SSF51120">
    <property type="entry name" value="beta-Roll"/>
    <property type="match status" value="19"/>
</dbReference>
<dbReference type="PROSITE" id="PS00018">
    <property type="entry name" value="EF_HAND_1"/>
    <property type="match status" value="2"/>
</dbReference>
<keyword evidence="2" id="KW-0964">Secreted</keyword>
<feature type="region of interest" description="Disordered" evidence="3">
    <location>
        <begin position="1"/>
        <end position="23"/>
    </location>
</feature>
<dbReference type="InterPro" id="IPR018247">
    <property type="entry name" value="EF_Hand_1_Ca_BS"/>
</dbReference>
<organism evidence="5 6">
    <name type="scientific">Dongia sedimenti</name>
    <dbReference type="NCBI Taxonomy" id="3064282"/>
    <lineage>
        <taxon>Bacteria</taxon>
        <taxon>Pseudomonadati</taxon>
        <taxon>Pseudomonadota</taxon>
        <taxon>Alphaproteobacteria</taxon>
        <taxon>Rhodospirillales</taxon>
        <taxon>Dongiaceae</taxon>
        <taxon>Dongia</taxon>
    </lineage>
</organism>
<dbReference type="Pfam" id="PF00353">
    <property type="entry name" value="HemolysinCabind"/>
    <property type="match status" value="26"/>
</dbReference>
<proteinExistence type="predicted"/>
<dbReference type="Pfam" id="PF06594">
    <property type="entry name" value="HCBP_related"/>
    <property type="match status" value="1"/>
</dbReference>
<evidence type="ECO:0000313" key="6">
    <source>
        <dbReference type="Proteomes" id="UP001230156"/>
    </source>
</evidence>
<feature type="compositionally biased region" description="Low complexity" evidence="3">
    <location>
        <begin position="746"/>
        <end position="759"/>
    </location>
</feature>
<dbReference type="InterPro" id="IPR011049">
    <property type="entry name" value="Serralysin-like_metalloprot_C"/>
</dbReference>
<feature type="domain" description="Haemolysin-type calcium binding-related" evidence="4">
    <location>
        <begin position="2341"/>
        <end position="2388"/>
    </location>
</feature>
<evidence type="ECO:0000256" key="3">
    <source>
        <dbReference type="SAM" id="MobiDB-lite"/>
    </source>
</evidence>
<dbReference type="PANTHER" id="PTHR38340:SF1">
    <property type="entry name" value="S-LAYER PROTEIN"/>
    <property type="match status" value="1"/>
</dbReference>
<dbReference type="PANTHER" id="PTHR38340">
    <property type="entry name" value="S-LAYER PROTEIN"/>
    <property type="match status" value="1"/>
</dbReference>
<comment type="subcellular location">
    <subcellularLocation>
        <location evidence="1">Secreted</location>
    </subcellularLocation>
</comment>
<evidence type="ECO:0000256" key="2">
    <source>
        <dbReference type="ARBA" id="ARBA00022525"/>
    </source>
</evidence>
<evidence type="ECO:0000259" key="4">
    <source>
        <dbReference type="Pfam" id="PF06594"/>
    </source>
</evidence>
<dbReference type="Proteomes" id="UP001230156">
    <property type="component" value="Unassembled WGS sequence"/>
</dbReference>
<dbReference type="InterPro" id="IPR050557">
    <property type="entry name" value="RTX_toxin/Mannuronan_C5-epim"/>
</dbReference>
<dbReference type="EMBL" id="JAUYVI010000009">
    <property type="protein sequence ID" value="MDQ7251013.1"/>
    <property type="molecule type" value="Genomic_DNA"/>
</dbReference>
<evidence type="ECO:0000256" key="1">
    <source>
        <dbReference type="ARBA" id="ARBA00004613"/>
    </source>
</evidence>
<accession>A0ABU0YTH0</accession>
<dbReference type="InterPro" id="IPR018511">
    <property type="entry name" value="Hemolysin-typ_Ca-bd_CS"/>
</dbReference>
<keyword evidence="6" id="KW-1185">Reference proteome</keyword>
<comment type="caution">
    <text evidence="5">The sequence shown here is derived from an EMBL/GenBank/DDBJ whole genome shotgun (WGS) entry which is preliminary data.</text>
</comment>
<dbReference type="InterPro" id="IPR010566">
    <property type="entry name" value="Haemolys_ca-bd"/>
</dbReference>
<gene>
    <name evidence="5" type="ORF">Q8A70_25225</name>
</gene>